<dbReference type="Gene3D" id="3.40.50.2000">
    <property type="entry name" value="Glycogen Phosphorylase B"/>
    <property type="match status" value="2"/>
</dbReference>
<dbReference type="InterPro" id="IPR001296">
    <property type="entry name" value="Glyco_trans_1"/>
</dbReference>
<dbReference type="EMBL" id="JAGQNY010000005">
    <property type="protein sequence ID" value="MCA9302012.1"/>
    <property type="molecule type" value="Genomic_DNA"/>
</dbReference>
<gene>
    <name evidence="2" type="ORF">KDA10_01430</name>
</gene>
<comment type="caution">
    <text evidence="2">The sequence shown here is derived from an EMBL/GenBank/DDBJ whole genome shotgun (WGS) entry which is preliminary data.</text>
</comment>
<dbReference type="Proteomes" id="UP000714817">
    <property type="component" value="Unassembled WGS sequence"/>
</dbReference>
<dbReference type="CDD" id="cd03801">
    <property type="entry name" value="GT4_PimA-like"/>
    <property type="match status" value="1"/>
</dbReference>
<evidence type="ECO:0000313" key="3">
    <source>
        <dbReference type="Proteomes" id="UP000714817"/>
    </source>
</evidence>
<dbReference type="PANTHER" id="PTHR12526:SF631">
    <property type="entry name" value="BLL6306 PROTEIN"/>
    <property type="match status" value="1"/>
</dbReference>
<dbReference type="Pfam" id="PF00534">
    <property type="entry name" value="Glycos_transf_1"/>
    <property type="match status" value="1"/>
</dbReference>
<evidence type="ECO:0000259" key="1">
    <source>
        <dbReference type="Pfam" id="PF00534"/>
    </source>
</evidence>
<accession>A0A955IWG0</accession>
<dbReference type="PANTHER" id="PTHR12526">
    <property type="entry name" value="GLYCOSYLTRANSFERASE"/>
    <property type="match status" value="1"/>
</dbReference>
<dbReference type="GO" id="GO:0016757">
    <property type="term" value="F:glycosyltransferase activity"/>
    <property type="evidence" value="ECO:0007669"/>
    <property type="project" value="InterPro"/>
</dbReference>
<dbReference type="SUPFAM" id="SSF53756">
    <property type="entry name" value="UDP-Glycosyltransferase/glycogen phosphorylase"/>
    <property type="match status" value="1"/>
</dbReference>
<reference evidence="2" key="1">
    <citation type="submission" date="2020-04" db="EMBL/GenBank/DDBJ databases">
        <authorList>
            <person name="Zhang T."/>
        </authorList>
    </citation>
    <scope>NUCLEOTIDE SEQUENCE</scope>
    <source>
        <strain evidence="2">HKST-UBA80</strain>
    </source>
</reference>
<feature type="domain" description="Glycosyl transferase family 1" evidence="1">
    <location>
        <begin position="251"/>
        <end position="408"/>
    </location>
</feature>
<evidence type="ECO:0000313" key="2">
    <source>
        <dbReference type="EMBL" id="MCA9302012.1"/>
    </source>
</evidence>
<protein>
    <submittedName>
        <fullName evidence="2">Glycosyltransferase family 4 protein</fullName>
    </submittedName>
</protein>
<name>A0A955IWG0_UNCKA</name>
<proteinExistence type="predicted"/>
<sequence length="431" mass="48252">MSKDQKKKILYFVPQFPMLSQTFISREIGKLVEWDNLDISVLSMSRGTGFASQKVLAKTHYQRLSVKICFEALIKYILLRPRKTWQAHRLISGEDSVPYLLQLKRKNFDPAADNSVLKRFHRARLVHFFKGVAFARMFEVYKPEHIHCHFLSDQSTIVMVAAKLLGVPFSVSAHAKDVFVEGSLIPVKAREAKFIVVCNGNTWRKTIEFANLSASSGNVHLLFHGFDYKDAYSKPLSVEKPAITSIFLGGTRFTKKKGIIYMVEASKILRDEGFAHVVNLVGPADDLSTYNEIKDKIKEYGLEETVIIHGDGKGMPNEKVLEFYRISDIFVFPGIETKEGDVDGVPTVLIEAALAKLPIISTDVGSVGDLIDSTNSIIIPQKDVGAIVDGVKKLTADTALSKKLGEAVYIKAEKLFNIDINVRQLEQMLLD</sequence>
<organism evidence="2 3">
    <name type="scientific">candidate division WWE3 bacterium</name>
    <dbReference type="NCBI Taxonomy" id="2053526"/>
    <lineage>
        <taxon>Bacteria</taxon>
        <taxon>Katanobacteria</taxon>
    </lineage>
</organism>
<reference evidence="2" key="2">
    <citation type="journal article" date="2021" name="Microbiome">
        <title>Successional dynamics and alternative stable states in a saline activated sludge microbial community over 9 years.</title>
        <authorList>
            <person name="Wang Y."/>
            <person name="Ye J."/>
            <person name="Ju F."/>
            <person name="Liu L."/>
            <person name="Boyd J.A."/>
            <person name="Deng Y."/>
            <person name="Parks D.H."/>
            <person name="Jiang X."/>
            <person name="Yin X."/>
            <person name="Woodcroft B.J."/>
            <person name="Tyson G.W."/>
            <person name="Hugenholtz P."/>
            <person name="Polz M.F."/>
            <person name="Zhang T."/>
        </authorList>
    </citation>
    <scope>NUCLEOTIDE SEQUENCE</scope>
    <source>
        <strain evidence="2">HKST-UBA80</strain>
    </source>
</reference>
<dbReference type="AlphaFoldDB" id="A0A955IWG0"/>